<evidence type="ECO:0000256" key="1">
    <source>
        <dbReference type="SAM" id="Phobius"/>
    </source>
</evidence>
<feature type="transmembrane region" description="Helical" evidence="1">
    <location>
        <begin position="36"/>
        <end position="58"/>
    </location>
</feature>
<organism evidence="3 4">
    <name type="scientific">Lentzea tibetensis</name>
    <dbReference type="NCBI Taxonomy" id="2591470"/>
    <lineage>
        <taxon>Bacteria</taxon>
        <taxon>Bacillati</taxon>
        <taxon>Actinomycetota</taxon>
        <taxon>Actinomycetes</taxon>
        <taxon>Pseudonocardiales</taxon>
        <taxon>Pseudonocardiaceae</taxon>
        <taxon>Lentzea</taxon>
    </lineage>
</organism>
<evidence type="ECO:0000259" key="2">
    <source>
        <dbReference type="Pfam" id="PF02517"/>
    </source>
</evidence>
<dbReference type="Proteomes" id="UP000316639">
    <property type="component" value="Unassembled WGS sequence"/>
</dbReference>
<dbReference type="PANTHER" id="PTHR43592:SF15">
    <property type="entry name" value="CAAX AMINO TERMINAL PROTEASE FAMILY PROTEIN"/>
    <property type="match status" value="1"/>
</dbReference>
<evidence type="ECO:0000313" key="4">
    <source>
        <dbReference type="Proteomes" id="UP000316639"/>
    </source>
</evidence>
<dbReference type="PANTHER" id="PTHR43592">
    <property type="entry name" value="CAAX AMINO TERMINAL PROTEASE"/>
    <property type="match status" value="1"/>
</dbReference>
<dbReference type="EMBL" id="VOBR01000044">
    <property type="protein sequence ID" value="TWP45124.1"/>
    <property type="molecule type" value="Genomic_DNA"/>
</dbReference>
<evidence type="ECO:0000313" key="3">
    <source>
        <dbReference type="EMBL" id="TWP45124.1"/>
    </source>
</evidence>
<keyword evidence="3" id="KW-0378">Hydrolase</keyword>
<feature type="transmembrane region" description="Helical" evidence="1">
    <location>
        <begin position="112"/>
        <end position="133"/>
    </location>
</feature>
<comment type="caution">
    <text evidence="3">The sequence shown here is derived from an EMBL/GenBank/DDBJ whole genome shotgun (WGS) entry which is preliminary data.</text>
</comment>
<dbReference type="Pfam" id="PF02517">
    <property type="entry name" value="Rce1-like"/>
    <property type="match status" value="1"/>
</dbReference>
<dbReference type="InterPro" id="IPR003675">
    <property type="entry name" value="Rce1/LyrA-like_dom"/>
</dbReference>
<dbReference type="GO" id="GO:0008237">
    <property type="term" value="F:metallopeptidase activity"/>
    <property type="evidence" value="ECO:0007669"/>
    <property type="project" value="UniProtKB-KW"/>
</dbReference>
<protein>
    <submittedName>
        <fullName evidence="3">CPBP family intramembrane metalloprotease</fullName>
    </submittedName>
</protein>
<feature type="domain" description="CAAX prenyl protease 2/Lysostaphin resistance protein A-like" evidence="2">
    <location>
        <begin position="160"/>
        <end position="248"/>
    </location>
</feature>
<keyword evidence="1" id="KW-0472">Membrane</keyword>
<feature type="transmembrane region" description="Helical" evidence="1">
    <location>
        <begin position="216"/>
        <end position="232"/>
    </location>
</feature>
<reference evidence="3 4" key="1">
    <citation type="submission" date="2019-07" db="EMBL/GenBank/DDBJ databases">
        <title>Lentzea xizangensis sp. nov., isolated from Qinghai-Tibetan Plateau Soils.</title>
        <authorList>
            <person name="Huang J."/>
        </authorList>
    </citation>
    <scope>NUCLEOTIDE SEQUENCE [LARGE SCALE GENOMIC DNA]</scope>
    <source>
        <strain evidence="3 4">FXJ1.1311</strain>
    </source>
</reference>
<proteinExistence type="predicted"/>
<dbReference type="GO" id="GO:0006508">
    <property type="term" value="P:proteolysis"/>
    <property type="evidence" value="ECO:0007669"/>
    <property type="project" value="UniProtKB-KW"/>
</dbReference>
<feature type="transmembrane region" description="Helical" evidence="1">
    <location>
        <begin position="192"/>
        <end position="210"/>
    </location>
</feature>
<keyword evidence="1" id="KW-1133">Transmembrane helix</keyword>
<keyword evidence="4" id="KW-1185">Reference proteome</keyword>
<sequence>MNVTPSESPEPSPPGLIESVRAVSSAPEPDRAGQRWGFGAFLLVEAVFILSAVFITAVGRINGASLSSSVSLVLIGSIVPSVLAAAVAVVITKVRGNGPVIDLRLQWTREDVATGLKLGILGLFLTYVAATIWAKAVGEENATSAVGELVTQASLPVSAAVVMFLYVCFIGPVCEEIIYRGLLWGAVERQGWNRWAAFGMTTVIFAISHLEPLRTTLLIVIAIPIGIARLITRRLGASIVAHVMNNFLPGLTLLLVTIGVIPA</sequence>
<feature type="transmembrane region" description="Helical" evidence="1">
    <location>
        <begin position="153"/>
        <end position="171"/>
    </location>
</feature>
<dbReference type="OrthoDB" id="8453431at2"/>
<keyword evidence="3" id="KW-0645">Protease</keyword>
<feature type="transmembrane region" description="Helical" evidence="1">
    <location>
        <begin position="70"/>
        <end position="91"/>
    </location>
</feature>
<keyword evidence="1" id="KW-0812">Transmembrane</keyword>
<keyword evidence="3" id="KW-0482">Metalloprotease</keyword>
<dbReference type="AlphaFoldDB" id="A0A563EGG0"/>
<feature type="transmembrane region" description="Helical" evidence="1">
    <location>
        <begin position="239"/>
        <end position="261"/>
    </location>
</feature>
<gene>
    <name evidence="3" type="ORF">FKR81_39885</name>
</gene>
<dbReference type="GO" id="GO:0004175">
    <property type="term" value="F:endopeptidase activity"/>
    <property type="evidence" value="ECO:0007669"/>
    <property type="project" value="UniProtKB-ARBA"/>
</dbReference>
<accession>A0A563EGG0</accession>
<dbReference type="GO" id="GO:0080120">
    <property type="term" value="P:CAAX-box protein maturation"/>
    <property type="evidence" value="ECO:0007669"/>
    <property type="project" value="UniProtKB-ARBA"/>
</dbReference>
<name>A0A563EGG0_9PSEU</name>